<evidence type="ECO:0000259" key="4">
    <source>
        <dbReference type="PROSITE" id="PS50018"/>
    </source>
</evidence>
<keyword evidence="1" id="KW-0343">GTPase activation</keyword>
<keyword evidence="3" id="KW-0472">Membrane</keyword>
<dbReference type="InterPro" id="IPR013320">
    <property type="entry name" value="ConA-like_dom_sf"/>
</dbReference>
<dbReference type="SUPFAM" id="SSF48350">
    <property type="entry name" value="GTPase activation domain, GAP"/>
    <property type="match status" value="1"/>
</dbReference>
<keyword evidence="6" id="KW-1185">Reference proteome</keyword>
<sequence>MAYTFQDQSVTEIKDKVGTYDGTIESVANEKIFNEPYTGLRKIGCQSYPYSKTTGLIPVQTNWSLEVWFVYSSEGYFLTLTQGDIEGDIYVGGNDSIVSFHSQDSTKIITADMYVTDSLPSLDSKYFSGFLIEGGIYQLVVTKSSTIWTFYLQGDGVDTIQSKNSEGTPEPFPTTNTRFVFGVNHKENGAKTCGGDLIAAIMYDKTLSEEEIKSIYGSNDAQLKPIWYTNDEMGPFDIQEDTVEEVTLPLSQTGENTETPKLIIKLKSLDILTYYYSNGTEIDGVEGDEIDLGFNETFKVKTKTYIKEQNIIMDLYYIVNDVNYGTNFETEILKANLHLLPNDNPPKISAQTNNVYTSVSCSSAIELINGTYHVNEYSEDLWQTVTITEFINTNGYYYSTDTCSGEPLQASDTVDVTGNADDYSAVVYFKANNSDVTESSLKFQVNTEQAKQSNIQTVTNNINFPLDLNWQLSSNSFVEGSINTFTILVTDESNENNDYDWDLYLINIQESDVKSEFTGELQISKKGGDDFKALSLNDEITFPDNNEDTELTFYLTTTENTYGDWDLELELSKNGLTKNFQTTITVDNQPNPIEFEWLYTNTDDTNVTLGSTDDTVEIKAGENFDLYITLANLDHSHNYLEITSSNIQFKLSDEEEGKRNTEIILDNANMDEINKKLNPITVFIPSGEFPDDEKIDLKLETWSETATEKVEGTIELDIEGANSDAKDEGMSTTLIGGIVGGVGALLLIAGILAFLLYKKKKREPELPPPPNFEPYIYGTALESVIEGNDREKLDKMQSLKDALLEEDLQLVRVLKESINSSDADPFCKSIVYIFEEADRSLELIKTFISDEIDKCEEKNALFRSNSFASKMMKNYSKLIGLPYLYRVLGKELFKINNELGYEVEVDVTRVDEDEEINVDVNKWFLAASAQSIFLDIIKSVDYCPMQFRIICNELAVRVEEKYQDAKHTAICGFIFLRVMCPAITTPEAYGLVQNVPNKHARRHLILVAKILQNVANGVNFKEGFMQSLSEFINENKDKANKFFDDLSDLTPPKKDPKNESDESESSSSEDSEIEEIKNPQVEIPQIVIHSSLATIYRLIYHSQNTINNYLEGKGNEYDKTKVFLMELVDEVGEPIDKKVTKI</sequence>
<protein>
    <submittedName>
        <fullName evidence="5">Ras gtpase-activating protein</fullName>
    </submittedName>
</protein>
<organism evidence="5 6">
    <name type="scientific">Anaeramoeba flamelloides</name>
    <dbReference type="NCBI Taxonomy" id="1746091"/>
    <lineage>
        <taxon>Eukaryota</taxon>
        <taxon>Metamonada</taxon>
        <taxon>Anaeramoebidae</taxon>
        <taxon>Anaeramoeba</taxon>
    </lineage>
</organism>
<dbReference type="SUPFAM" id="SSF49899">
    <property type="entry name" value="Concanavalin A-like lectins/glucanases"/>
    <property type="match status" value="1"/>
</dbReference>
<comment type="caution">
    <text evidence="5">The sequence shown here is derived from an EMBL/GenBank/DDBJ whole genome shotgun (WGS) entry which is preliminary data.</text>
</comment>
<feature type="compositionally biased region" description="Basic and acidic residues" evidence="2">
    <location>
        <begin position="1051"/>
        <end position="1060"/>
    </location>
</feature>
<reference evidence="5" key="1">
    <citation type="submission" date="2022-08" db="EMBL/GenBank/DDBJ databases">
        <title>Novel sulfate-reducing endosymbionts in the free-living metamonad Anaeramoeba.</title>
        <authorList>
            <person name="Jerlstrom-Hultqvist J."/>
            <person name="Cepicka I."/>
            <person name="Gallot-Lavallee L."/>
            <person name="Salas-Leiva D."/>
            <person name="Curtis B.A."/>
            <person name="Zahonova K."/>
            <person name="Pipaliya S."/>
            <person name="Dacks J."/>
            <person name="Roger A.J."/>
        </authorList>
    </citation>
    <scope>NUCLEOTIDE SEQUENCE</scope>
    <source>
        <strain evidence="5">Schooner1</strain>
    </source>
</reference>
<feature type="transmembrane region" description="Helical" evidence="3">
    <location>
        <begin position="734"/>
        <end position="757"/>
    </location>
</feature>
<feature type="domain" description="Ras-GAP" evidence="4">
    <location>
        <begin position="822"/>
        <end position="1016"/>
    </location>
</feature>
<name>A0ABQ8YFR5_9EUKA</name>
<gene>
    <name evidence="5" type="ORF">M0813_21877</name>
</gene>
<feature type="compositionally biased region" description="Acidic residues" evidence="2">
    <location>
        <begin position="1061"/>
        <end position="1073"/>
    </location>
</feature>
<proteinExistence type="predicted"/>
<evidence type="ECO:0000313" key="5">
    <source>
        <dbReference type="EMBL" id="KAJ6243440.1"/>
    </source>
</evidence>
<evidence type="ECO:0000256" key="1">
    <source>
        <dbReference type="ARBA" id="ARBA00022468"/>
    </source>
</evidence>
<dbReference type="PANTHER" id="PTHR10194:SF60">
    <property type="entry name" value="RAS GTPASE-ACTIVATING PROTEIN RASKOL"/>
    <property type="match status" value="1"/>
</dbReference>
<dbReference type="InterPro" id="IPR001936">
    <property type="entry name" value="RasGAP_dom"/>
</dbReference>
<keyword evidence="3" id="KW-1133">Transmembrane helix</keyword>
<evidence type="ECO:0000256" key="3">
    <source>
        <dbReference type="SAM" id="Phobius"/>
    </source>
</evidence>
<keyword evidence="3" id="KW-0812">Transmembrane</keyword>
<evidence type="ECO:0000313" key="6">
    <source>
        <dbReference type="Proteomes" id="UP001150062"/>
    </source>
</evidence>
<dbReference type="PROSITE" id="PS50018">
    <property type="entry name" value="RAS_GTPASE_ACTIV_2"/>
    <property type="match status" value="1"/>
</dbReference>
<dbReference type="Pfam" id="PF00616">
    <property type="entry name" value="RasGAP"/>
    <property type="match status" value="2"/>
</dbReference>
<dbReference type="Proteomes" id="UP001150062">
    <property type="component" value="Unassembled WGS sequence"/>
</dbReference>
<dbReference type="EMBL" id="JAOAOG010000168">
    <property type="protein sequence ID" value="KAJ6243440.1"/>
    <property type="molecule type" value="Genomic_DNA"/>
</dbReference>
<accession>A0ABQ8YFR5</accession>
<dbReference type="Gene3D" id="1.10.506.10">
    <property type="entry name" value="GTPase Activation - p120gap, domain 1"/>
    <property type="match status" value="2"/>
</dbReference>
<dbReference type="InterPro" id="IPR039360">
    <property type="entry name" value="Ras_GTPase"/>
</dbReference>
<dbReference type="SMART" id="SM00323">
    <property type="entry name" value="RasGAP"/>
    <property type="match status" value="1"/>
</dbReference>
<dbReference type="InterPro" id="IPR008936">
    <property type="entry name" value="Rho_GTPase_activation_prot"/>
</dbReference>
<feature type="region of interest" description="Disordered" evidence="2">
    <location>
        <begin position="1043"/>
        <end position="1076"/>
    </location>
</feature>
<evidence type="ECO:0000256" key="2">
    <source>
        <dbReference type="SAM" id="MobiDB-lite"/>
    </source>
</evidence>
<dbReference type="PANTHER" id="PTHR10194">
    <property type="entry name" value="RAS GTPASE-ACTIVATING PROTEINS"/>
    <property type="match status" value="1"/>
</dbReference>